<organism evidence="2 3">
    <name type="scientific">Armillaria ostoyae</name>
    <name type="common">Armillaria root rot fungus</name>
    <dbReference type="NCBI Taxonomy" id="47428"/>
    <lineage>
        <taxon>Eukaryota</taxon>
        <taxon>Fungi</taxon>
        <taxon>Dikarya</taxon>
        <taxon>Basidiomycota</taxon>
        <taxon>Agaricomycotina</taxon>
        <taxon>Agaricomycetes</taxon>
        <taxon>Agaricomycetidae</taxon>
        <taxon>Agaricales</taxon>
        <taxon>Marasmiineae</taxon>
        <taxon>Physalacriaceae</taxon>
        <taxon>Armillaria</taxon>
    </lineage>
</organism>
<gene>
    <name evidence="2" type="ORF">ARMOST_14453</name>
</gene>
<feature type="compositionally biased region" description="Basic and acidic residues" evidence="1">
    <location>
        <begin position="58"/>
        <end position="68"/>
    </location>
</feature>
<feature type="compositionally biased region" description="Polar residues" evidence="1">
    <location>
        <begin position="89"/>
        <end position="103"/>
    </location>
</feature>
<dbReference type="Proteomes" id="UP000219338">
    <property type="component" value="Unassembled WGS sequence"/>
</dbReference>
<keyword evidence="3" id="KW-1185">Reference proteome</keyword>
<dbReference type="EMBL" id="FUEG01000013">
    <property type="protein sequence ID" value="SJL11052.1"/>
    <property type="molecule type" value="Genomic_DNA"/>
</dbReference>
<evidence type="ECO:0000256" key="1">
    <source>
        <dbReference type="SAM" id="MobiDB-lite"/>
    </source>
</evidence>
<evidence type="ECO:0000313" key="3">
    <source>
        <dbReference type="Proteomes" id="UP000219338"/>
    </source>
</evidence>
<dbReference type="OrthoDB" id="10617973at2759"/>
<sequence>MFLRLSSIEASLYSIDDDFSPPSLPAARDNKFFRPSPSNHDLSATTVYAGLLNGIAMDRARPRGDGGKNKKTWKAGDGGRFVDRRTSDGPMSSSPQTTTAQHR</sequence>
<reference evidence="3" key="1">
    <citation type="journal article" date="2017" name="Nat. Ecol. Evol.">
        <title>Genome expansion and lineage-specific genetic innovations in the forest pathogenic fungi Armillaria.</title>
        <authorList>
            <person name="Sipos G."/>
            <person name="Prasanna A.N."/>
            <person name="Walter M.C."/>
            <person name="O'Connor E."/>
            <person name="Balint B."/>
            <person name="Krizsan K."/>
            <person name="Kiss B."/>
            <person name="Hess J."/>
            <person name="Varga T."/>
            <person name="Slot J."/>
            <person name="Riley R."/>
            <person name="Boka B."/>
            <person name="Rigling D."/>
            <person name="Barry K."/>
            <person name="Lee J."/>
            <person name="Mihaltcheva S."/>
            <person name="LaButti K."/>
            <person name="Lipzen A."/>
            <person name="Waldron R."/>
            <person name="Moloney N.M."/>
            <person name="Sperisen C."/>
            <person name="Kredics L."/>
            <person name="Vagvoelgyi C."/>
            <person name="Patrignani A."/>
            <person name="Fitzpatrick D."/>
            <person name="Nagy I."/>
            <person name="Doyle S."/>
            <person name="Anderson J.B."/>
            <person name="Grigoriev I.V."/>
            <person name="Gueldener U."/>
            <person name="Muensterkoetter M."/>
            <person name="Nagy L.G."/>
        </authorList>
    </citation>
    <scope>NUCLEOTIDE SEQUENCE [LARGE SCALE GENOMIC DNA]</scope>
    <source>
        <strain evidence="3">C18/9</strain>
    </source>
</reference>
<name>A0A284RQJ8_ARMOS</name>
<dbReference type="AlphaFoldDB" id="A0A284RQJ8"/>
<proteinExistence type="predicted"/>
<accession>A0A284RQJ8</accession>
<feature type="region of interest" description="Disordered" evidence="1">
    <location>
        <begin position="58"/>
        <end position="103"/>
    </location>
</feature>
<evidence type="ECO:0000313" key="2">
    <source>
        <dbReference type="EMBL" id="SJL11052.1"/>
    </source>
</evidence>
<protein>
    <submittedName>
        <fullName evidence="2">Uncharacterized protein</fullName>
    </submittedName>
</protein>